<sequence length="408" mass="42358">MRRGTNLPRMAGFNQTVILDVVRRADSGLTRAQLARRTGLSAQTVTNATRRLLEQGLVREEGEGSRLGPGRPGTLVHLDPRGRYAIGVHLDPATMTFVILDLAGNPVAESHLPVPRPDQPERVVEGIVGAIEGLVASAGIDRALLLGIGIASPGPIDVERGIVLDPPHLPGWDGVPLRDAVQAGTQLPVLLDKDTIAAASAHLWDPGVHRSSEFVFFYLGTGVAMSLVIRDEVVRGASGNAGEAGHFVVDPAGPLCECGKRGCLGAVLGEGILVQQGRAAGVPLPEAGDVVELDQAFTVLCAAADDGDARAVEVLETAGRRLGMGAVVVTDLGDLDTVIVGGPLWSRMERHAMPALEKLVASHRVPSSSHAVAVLGSPLGSLVGAVGAGRLVLGQAFTPRPSDLLLHA</sequence>
<dbReference type="InterPro" id="IPR036388">
    <property type="entry name" value="WH-like_DNA-bd_sf"/>
</dbReference>
<dbReference type="Pfam" id="PF12802">
    <property type="entry name" value="MarR_2"/>
    <property type="match status" value="1"/>
</dbReference>
<reference evidence="3 4" key="1">
    <citation type="submission" date="2023-07" db="EMBL/GenBank/DDBJ databases">
        <title>Sorghum-associated microbial communities from plants grown in Nebraska, USA.</title>
        <authorList>
            <person name="Schachtman D."/>
        </authorList>
    </citation>
    <scope>NUCLEOTIDE SEQUENCE [LARGE SCALE GENOMIC DNA]</scope>
    <source>
        <strain evidence="3 4">BE332</strain>
    </source>
</reference>
<evidence type="ECO:0000313" key="4">
    <source>
        <dbReference type="Proteomes" id="UP001239626"/>
    </source>
</evidence>
<evidence type="ECO:0000259" key="2">
    <source>
        <dbReference type="Pfam" id="PF12802"/>
    </source>
</evidence>
<dbReference type="InterPro" id="IPR036390">
    <property type="entry name" value="WH_DNA-bd_sf"/>
</dbReference>
<dbReference type="Gene3D" id="3.30.420.40">
    <property type="match status" value="2"/>
</dbReference>
<organism evidence="3 4">
    <name type="scientific">Cellulomonas humilata</name>
    <dbReference type="NCBI Taxonomy" id="144055"/>
    <lineage>
        <taxon>Bacteria</taxon>
        <taxon>Bacillati</taxon>
        <taxon>Actinomycetota</taxon>
        <taxon>Actinomycetes</taxon>
        <taxon>Micrococcales</taxon>
        <taxon>Cellulomonadaceae</taxon>
        <taxon>Cellulomonas</taxon>
    </lineage>
</organism>
<keyword evidence="3" id="KW-0418">Kinase</keyword>
<evidence type="ECO:0000256" key="1">
    <source>
        <dbReference type="ARBA" id="ARBA00006479"/>
    </source>
</evidence>
<protein>
    <submittedName>
        <fullName evidence="3">NBD/HSP70 family sugar kinase</fullName>
    </submittedName>
</protein>
<dbReference type="SUPFAM" id="SSF46785">
    <property type="entry name" value="Winged helix' DNA-binding domain"/>
    <property type="match status" value="1"/>
</dbReference>
<feature type="domain" description="HTH marR-type" evidence="2">
    <location>
        <begin position="14"/>
        <end position="61"/>
    </location>
</feature>
<gene>
    <name evidence="3" type="ORF">J2X26_001054</name>
</gene>
<dbReference type="SUPFAM" id="SSF53067">
    <property type="entry name" value="Actin-like ATPase domain"/>
    <property type="match status" value="1"/>
</dbReference>
<dbReference type="InterPro" id="IPR043129">
    <property type="entry name" value="ATPase_NBD"/>
</dbReference>
<dbReference type="Proteomes" id="UP001239626">
    <property type="component" value="Unassembled WGS sequence"/>
</dbReference>
<dbReference type="RefSeq" id="WP_307490399.1">
    <property type="nucleotide sequence ID" value="NZ_JAUSVB010000001.1"/>
</dbReference>
<proteinExistence type="inferred from homology"/>
<evidence type="ECO:0000313" key="3">
    <source>
        <dbReference type="EMBL" id="MDQ0372757.1"/>
    </source>
</evidence>
<comment type="caution">
    <text evidence="3">The sequence shown here is derived from an EMBL/GenBank/DDBJ whole genome shotgun (WGS) entry which is preliminary data.</text>
</comment>
<dbReference type="Pfam" id="PF00480">
    <property type="entry name" value="ROK"/>
    <property type="match status" value="1"/>
</dbReference>
<dbReference type="Gene3D" id="1.10.10.10">
    <property type="entry name" value="Winged helix-like DNA-binding domain superfamily/Winged helix DNA-binding domain"/>
    <property type="match status" value="1"/>
</dbReference>
<name>A0ABU0ED47_9CELL</name>
<dbReference type="EMBL" id="JAUSVB010000001">
    <property type="protein sequence ID" value="MDQ0372757.1"/>
    <property type="molecule type" value="Genomic_DNA"/>
</dbReference>
<keyword evidence="4" id="KW-1185">Reference proteome</keyword>
<dbReference type="PANTHER" id="PTHR18964">
    <property type="entry name" value="ROK (REPRESSOR, ORF, KINASE) FAMILY"/>
    <property type="match status" value="1"/>
</dbReference>
<dbReference type="PANTHER" id="PTHR18964:SF149">
    <property type="entry name" value="BIFUNCTIONAL UDP-N-ACETYLGLUCOSAMINE 2-EPIMERASE_N-ACETYLMANNOSAMINE KINASE"/>
    <property type="match status" value="1"/>
</dbReference>
<dbReference type="InterPro" id="IPR000835">
    <property type="entry name" value="HTH_MarR-typ"/>
</dbReference>
<accession>A0ABU0ED47</accession>
<dbReference type="GO" id="GO:0016301">
    <property type="term" value="F:kinase activity"/>
    <property type="evidence" value="ECO:0007669"/>
    <property type="project" value="UniProtKB-KW"/>
</dbReference>
<dbReference type="InterPro" id="IPR000600">
    <property type="entry name" value="ROK"/>
</dbReference>
<keyword evidence="3" id="KW-0808">Transferase</keyword>
<comment type="similarity">
    <text evidence="1">Belongs to the ROK (NagC/XylR) family.</text>
</comment>